<reference evidence="5 6" key="1">
    <citation type="submission" date="2019-04" db="EMBL/GenBank/DDBJ databases">
        <title>Friends and foes A comparative genomics study of 23 Aspergillus species from section Flavi.</title>
        <authorList>
            <consortium name="DOE Joint Genome Institute"/>
            <person name="Kjaerbolling I."/>
            <person name="Vesth T."/>
            <person name="Frisvad J.C."/>
            <person name="Nybo J.L."/>
            <person name="Theobald S."/>
            <person name="Kildgaard S."/>
            <person name="Isbrandt T."/>
            <person name="Kuo A."/>
            <person name="Sato A."/>
            <person name="Lyhne E.K."/>
            <person name="Kogle M.E."/>
            <person name="Wiebenga A."/>
            <person name="Kun R.S."/>
            <person name="Lubbers R.J."/>
            <person name="Makela M.R."/>
            <person name="Barry K."/>
            <person name="Chovatia M."/>
            <person name="Clum A."/>
            <person name="Daum C."/>
            <person name="Haridas S."/>
            <person name="He G."/>
            <person name="LaButti K."/>
            <person name="Lipzen A."/>
            <person name="Mondo S."/>
            <person name="Riley R."/>
            <person name="Salamov A."/>
            <person name="Simmons B.A."/>
            <person name="Magnuson J.K."/>
            <person name="Henrissat B."/>
            <person name="Mortensen U.H."/>
            <person name="Larsen T.O."/>
            <person name="Devries R.P."/>
            <person name="Grigoriev I.V."/>
            <person name="Machida M."/>
            <person name="Baker S.E."/>
            <person name="Andersen M.R."/>
        </authorList>
    </citation>
    <scope>NUCLEOTIDE SEQUENCE [LARGE SCALE GENOMIC DNA]</scope>
    <source>
        <strain evidence="5 6">IBT 18842</strain>
    </source>
</reference>
<feature type="domain" description="FAD-binding" evidence="4">
    <location>
        <begin position="4"/>
        <end position="326"/>
    </location>
</feature>
<evidence type="ECO:0000313" key="5">
    <source>
        <dbReference type="EMBL" id="KAE8153592.1"/>
    </source>
</evidence>
<evidence type="ECO:0000256" key="1">
    <source>
        <dbReference type="ARBA" id="ARBA00022630"/>
    </source>
</evidence>
<dbReference type="Proteomes" id="UP000325780">
    <property type="component" value="Unassembled WGS sequence"/>
</dbReference>
<gene>
    <name evidence="5" type="ORF">BDV25DRAFT_127105</name>
</gene>
<keyword evidence="3" id="KW-0560">Oxidoreductase</keyword>
<dbReference type="PRINTS" id="PR00420">
    <property type="entry name" value="RNGMNOXGNASE"/>
</dbReference>
<name>A0A5N6U4U4_ASPAV</name>
<keyword evidence="1" id="KW-0285">Flavoprotein</keyword>
<keyword evidence="2" id="KW-0274">FAD</keyword>
<evidence type="ECO:0000256" key="3">
    <source>
        <dbReference type="ARBA" id="ARBA00023002"/>
    </source>
</evidence>
<dbReference type="InterPro" id="IPR051704">
    <property type="entry name" value="FAD_aromatic-hydroxylase"/>
</dbReference>
<dbReference type="Gene3D" id="3.50.50.60">
    <property type="entry name" value="FAD/NAD(P)-binding domain"/>
    <property type="match status" value="1"/>
</dbReference>
<keyword evidence="6" id="KW-1185">Reference proteome</keyword>
<dbReference type="EMBL" id="ML742037">
    <property type="protein sequence ID" value="KAE8153592.1"/>
    <property type="molecule type" value="Genomic_DNA"/>
</dbReference>
<dbReference type="GO" id="GO:0071949">
    <property type="term" value="F:FAD binding"/>
    <property type="evidence" value="ECO:0007669"/>
    <property type="project" value="InterPro"/>
</dbReference>
<protein>
    <recommendedName>
        <fullName evidence="4">FAD-binding domain-containing protein</fullName>
    </recommendedName>
</protein>
<dbReference type="OrthoDB" id="655030at2759"/>
<evidence type="ECO:0000256" key="2">
    <source>
        <dbReference type="ARBA" id="ARBA00022827"/>
    </source>
</evidence>
<evidence type="ECO:0000313" key="6">
    <source>
        <dbReference type="Proteomes" id="UP000325780"/>
    </source>
</evidence>
<dbReference type="GO" id="GO:0016491">
    <property type="term" value="F:oxidoreductase activity"/>
    <property type="evidence" value="ECO:0007669"/>
    <property type="project" value="UniProtKB-KW"/>
</dbReference>
<accession>A0A5N6U4U4</accession>
<dbReference type="InterPro" id="IPR002938">
    <property type="entry name" value="FAD-bd"/>
</dbReference>
<dbReference type="PANTHER" id="PTHR46865">
    <property type="entry name" value="OXIDOREDUCTASE-RELATED"/>
    <property type="match status" value="1"/>
</dbReference>
<dbReference type="Pfam" id="PF01494">
    <property type="entry name" value="FAD_binding_3"/>
    <property type="match status" value="1"/>
</dbReference>
<sequence>MPQLKVLICGGGIAGNTLAFCLSKLGHNITVLERHPEIRASGLQVDLRGPGIQVLRRLGLEEAFRARTVPEQGLQLVDAKGKSWGYFPANKSGKGFQSFTTDFEIMRGELCQLLYDVSKERVEYQFGKWVRESSETEAYIEVLLSDGARERFDLVVGADGSGSQMRKMLFGDEACSAVHPIGVYAGYFTIRQPVRQAEEYNATVLICPGHKGIMTRRGDPEKYQAYLLCREKCATRLGNARKGDVEDEKRGLAEVFRGAGWKTEEILRGLADADDFYCERMAVAALDRWSRGRVVLVGDAAYCPTAMTGMGTSCGVTGAYTLAGEIGKYCGNGFNTDECDVVAKDRLTAALTKYEETLRPFITTVQKGIADSDDYMGGLPSSAMGIRLVYIMFWITSLLRLDVLAKWVLREDTKGWQLPEYKVMDHAE</sequence>
<dbReference type="AlphaFoldDB" id="A0A5N6U4U4"/>
<evidence type="ECO:0000259" key="4">
    <source>
        <dbReference type="Pfam" id="PF01494"/>
    </source>
</evidence>
<organism evidence="5 6">
    <name type="scientific">Aspergillus avenaceus</name>
    <dbReference type="NCBI Taxonomy" id="36643"/>
    <lineage>
        <taxon>Eukaryota</taxon>
        <taxon>Fungi</taxon>
        <taxon>Dikarya</taxon>
        <taxon>Ascomycota</taxon>
        <taxon>Pezizomycotina</taxon>
        <taxon>Eurotiomycetes</taxon>
        <taxon>Eurotiomycetidae</taxon>
        <taxon>Eurotiales</taxon>
        <taxon>Aspergillaceae</taxon>
        <taxon>Aspergillus</taxon>
        <taxon>Aspergillus subgen. Circumdati</taxon>
    </lineage>
</organism>
<dbReference type="SUPFAM" id="SSF51905">
    <property type="entry name" value="FAD/NAD(P)-binding domain"/>
    <property type="match status" value="1"/>
</dbReference>
<dbReference type="InterPro" id="IPR036188">
    <property type="entry name" value="FAD/NAD-bd_sf"/>
</dbReference>
<proteinExistence type="predicted"/>
<dbReference type="PANTHER" id="PTHR46865:SF7">
    <property type="entry name" value="MONOOXYGENASE, PUTATIVE (AFU_ORTHOLOGUE AFUA_8G07040)-RELATED"/>
    <property type="match status" value="1"/>
</dbReference>